<dbReference type="PANTHER" id="PTHR43130:SF3">
    <property type="entry name" value="HTH-TYPE TRANSCRIPTIONAL REGULATOR RV1931C"/>
    <property type="match status" value="1"/>
</dbReference>
<dbReference type="GO" id="GO:0043565">
    <property type="term" value="F:sequence-specific DNA binding"/>
    <property type="evidence" value="ECO:0007669"/>
    <property type="project" value="InterPro"/>
</dbReference>
<comment type="caution">
    <text evidence="4">The sequence shown here is derived from an EMBL/GenBank/DDBJ whole genome shotgun (WGS) entry which is preliminary data.</text>
</comment>
<protein>
    <recommendedName>
        <fullName evidence="3">HTH araC/xylS-type domain-containing protein</fullName>
    </recommendedName>
</protein>
<dbReference type="InterPro" id="IPR018060">
    <property type="entry name" value="HTH_AraC"/>
</dbReference>
<name>A0A1T1HDI5_OCELI</name>
<evidence type="ECO:0000259" key="3">
    <source>
        <dbReference type="PROSITE" id="PS01124"/>
    </source>
</evidence>
<dbReference type="InterPro" id="IPR052158">
    <property type="entry name" value="INH-QAR"/>
</dbReference>
<feature type="domain" description="HTH araC/xylS-type" evidence="3">
    <location>
        <begin position="214"/>
        <end position="316"/>
    </location>
</feature>
<gene>
    <name evidence="4" type="ORF">BTA35_0207795</name>
</gene>
<dbReference type="PANTHER" id="PTHR43130">
    <property type="entry name" value="ARAC-FAMILY TRANSCRIPTIONAL REGULATOR"/>
    <property type="match status" value="1"/>
</dbReference>
<proteinExistence type="predicted"/>
<organism evidence="4 5">
    <name type="scientific">Oceanospirillum linum</name>
    <dbReference type="NCBI Taxonomy" id="966"/>
    <lineage>
        <taxon>Bacteria</taxon>
        <taxon>Pseudomonadati</taxon>
        <taxon>Pseudomonadota</taxon>
        <taxon>Gammaproteobacteria</taxon>
        <taxon>Oceanospirillales</taxon>
        <taxon>Oceanospirillaceae</taxon>
        <taxon>Oceanospirillum</taxon>
    </lineage>
</organism>
<dbReference type="EMBL" id="MTSD02000002">
    <property type="protein sequence ID" value="OOV87885.1"/>
    <property type="molecule type" value="Genomic_DNA"/>
</dbReference>
<dbReference type="InterPro" id="IPR009057">
    <property type="entry name" value="Homeodomain-like_sf"/>
</dbReference>
<sequence length="321" mass="36056">MTQANRPRPVSVAIVAYPDSLKSAVYGLEELFILANRVVGELGQSICFQPEVLYFDGDSFATESLLQTLYQIVILPPGQRSEFYLQPPQALTEWVQYQAENTSGLICSACAGSFILAASGLLHRKRATTHWAFESLFRRQFPDVQLDLDQILVAEGSLLTAGGMMSWLDLGFEVISRFTEPGVVPLLGKYLVVDTGRRAQSFYRRFRPDLQHGDEVIVSAQEKIAEQFPTLPSVSELAGLVHLGERTLLRRFEKATGHKPKNYMQRFAIQKACDLLEESRAPFESIARKVGYDDAGACRKLFVRIMGLTPGEFRQRFRESP</sequence>
<dbReference type="Proteomes" id="UP000190064">
    <property type="component" value="Unassembled WGS sequence"/>
</dbReference>
<evidence type="ECO:0000313" key="4">
    <source>
        <dbReference type="EMBL" id="OOV87885.1"/>
    </source>
</evidence>
<evidence type="ECO:0000256" key="1">
    <source>
        <dbReference type="ARBA" id="ARBA00023015"/>
    </source>
</evidence>
<dbReference type="STRING" id="966.BTA35_0207795"/>
<keyword evidence="5" id="KW-1185">Reference proteome</keyword>
<reference evidence="4" key="1">
    <citation type="submission" date="2017-02" db="EMBL/GenBank/DDBJ databases">
        <title>Draft Genome Sequence of the Salt Water Bacterium Oceanospirillum linum ATCC 11336.</title>
        <authorList>
            <person name="Trachtenberg A.M."/>
            <person name="Carney J.G."/>
            <person name="Linnane J.D."/>
            <person name="Rheaume B.A."/>
            <person name="Pitts N.L."/>
            <person name="Mykles D.L."/>
            <person name="Maclea K.S."/>
        </authorList>
    </citation>
    <scope>NUCLEOTIDE SEQUENCE [LARGE SCALE GENOMIC DNA]</scope>
    <source>
        <strain evidence="4">ATCC 11336</strain>
    </source>
</reference>
<dbReference type="Gene3D" id="1.10.10.60">
    <property type="entry name" value="Homeodomain-like"/>
    <property type="match status" value="1"/>
</dbReference>
<dbReference type="SMART" id="SM00342">
    <property type="entry name" value="HTH_ARAC"/>
    <property type="match status" value="1"/>
</dbReference>
<dbReference type="AlphaFoldDB" id="A0A1T1HDI5"/>
<keyword evidence="1" id="KW-0805">Transcription regulation</keyword>
<dbReference type="SUPFAM" id="SSF52317">
    <property type="entry name" value="Class I glutamine amidotransferase-like"/>
    <property type="match status" value="1"/>
</dbReference>
<dbReference type="GO" id="GO:0003700">
    <property type="term" value="F:DNA-binding transcription factor activity"/>
    <property type="evidence" value="ECO:0007669"/>
    <property type="project" value="InterPro"/>
</dbReference>
<keyword evidence="2" id="KW-0804">Transcription</keyword>
<dbReference type="Pfam" id="PF01965">
    <property type="entry name" value="DJ-1_PfpI"/>
    <property type="match status" value="1"/>
</dbReference>
<dbReference type="SUPFAM" id="SSF46689">
    <property type="entry name" value="Homeodomain-like"/>
    <property type="match status" value="2"/>
</dbReference>
<accession>A0A1T1HDI5</accession>
<dbReference type="InterPro" id="IPR002818">
    <property type="entry name" value="DJ-1/PfpI"/>
</dbReference>
<dbReference type="RefSeq" id="WP_078319238.1">
    <property type="nucleotide sequence ID" value="NZ_FXTS01000002.1"/>
</dbReference>
<evidence type="ECO:0000313" key="5">
    <source>
        <dbReference type="Proteomes" id="UP000190064"/>
    </source>
</evidence>
<dbReference type="InterPro" id="IPR029062">
    <property type="entry name" value="Class_I_gatase-like"/>
</dbReference>
<dbReference type="PROSITE" id="PS01124">
    <property type="entry name" value="HTH_ARAC_FAMILY_2"/>
    <property type="match status" value="1"/>
</dbReference>
<dbReference type="Gene3D" id="3.40.50.880">
    <property type="match status" value="1"/>
</dbReference>
<evidence type="ECO:0000256" key="2">
    <source>
        <dbReference type="ARBA" id="ARBA00023163"/>
    </source>
</evidence>
<dbReference type="Pfam" id="PF12833">
    <property type="entry name" value="HTH_18"/>
    <property type="match status" value="1"/>
</dbReference>